<feature type="compositionally biased region" description="Polar residues" evidence="1">
    <location>
        <begin position="152"/>
        <end position="161"/>
    </location>
</feature>
<reference evidence="2" key="1">
    <citation type="submission" date="2018-04" db="EMBL/GenBank/DDBJ databases">
        <title>Transcriptome of Schizaphis graminum biotype I.</title>
        <authorList>
            <person name="Scully E.D."/>
            <person name="Geib S.M."/>
            <person name="Palmer N.A."/>
            <person name="Koch K."/>
            <person name="Bradshaw J."/>
            <person name="Heng-Moss T."/>
            <person name="Sarath G."/>
        </authorList>
    </citation>
    <scope>NUCLEOTIDE SEQUENCE</scope>
</reference>
<protein>
    <submittedName>
        <fullName evidence="2">Uncharacterized protein</fullName>
    </submittedName>
</protein>
<accession>A0A2S2NHH2</accession>
<proteinExistence type="predicted"/>
<dbReference type="EMBL" id="GGMR01003733">
    <property type="protein sequence ID" value="MBY16352.1"/>
    <property type="molecule type" value="Transcribed_RNA"/>
</dbReference>
<name>A0A2S2NHH2_SCHGA</name>
<gene>
    <name evidence="2" type="ORF">g.29681</name>
</gene>
<feature type="region of interest" description="Disordered" evidence="1">
    <location>
        <begin position="143"/>
        <end position="172"/>
    </location>
</feature>
<feature type="region of interest" description="Disordered" evidence="1">
    <location>
        <begin position="253"/>
        <end position="318"/>
    </location>
</feature>
<organism evidence="2">
    <name type="scientific">Schizaphis graminum</name>
    <name type="common">Green bug aphid</name>
    <dbReference type="NCBI Taxonomy" id="13262"/>
    <lineage>
        <taxon>Eukaryota</taxon>
        <taxon>Metazoa</taxon>
        <taxon>Ecdysozoa</taxon>
        <taxon>Arthropoda</taxon>
        <taxon>Hexapoda</taxon>
        <taxon>Insecta</taxon>
        <taxon>Pterygota</taxon>
        <taxon>Neoptera</taxon>
        <taxon>Paraneoptera</taxon>
        <taxon>Hemiptera</taxon>
        <taxon>Sternorrhyncha</taxon>
        <taxon>Aphidomorpha</taxon>
        <taxon>Aphidoidea</taxon>
        <taxon>Aphididae</taxon>
        <taxon>Aphidini</taxon>
        <taxon>Schizaphis</taxon>
    </lineage>
</organism>
<evidence type="ECO:0000313" key="2">
    <source>
        <dbReference type="EMBL" id="MBY16352.1"/>
    </source>
</evidence>
<sequence length="318" mass="34471">MDMILYTCFTARYTTSISTLVAIIGAFFDSQITFCCMLRVDKTQQNAEPDNNSDVDYIMPRVKSECVLRSNSTARKTSDNNYGRSWVFEADGTTGPGGCPTYASTESLSALDHRPPAAAAVCSRTVTLKRRAKPVTPVVIVEMDGTGGRPTQLMTSFSRTPSPVGLSESSSQDSVSAAAVAAVPIYECLEKLTEPSVYRSRLNTALSASIQEAIASGDRPPRSLSPRPPPAAEPVQYASLMEELQKTIGNRLSKHVESPEERFSAELDDALQDIQDLESPNGHSNDRTDDSSDSDAASMKTTKTVILNANRRKSLETN</sequence>
<evidence type="ECO:0000256" key="1">
    <source>
        <dbReference type="SAM" id="MobiDB-lite"/>
    </source>
</evidence>
<feature type="compositionally biased region" description="Basic and acidic residues" evidence="1">
    <location>
        <begin position="254"/>
        <end position="265"/>
    </location>
</feature>
<dbReference type="AlphaFoldDB" id="A0A2S2NHH2"/>
<feature type="region of interest" description="Disordered" evidence="1">
    <location>
        <begin position="214"/>
        <end position="233"/>
    </location>
</feature>